<organism evidence="2 3">
    <name type="scientific">Capnocytophaga gingivalis</name>
    <dbReference type="NCBI Taxonomy" id="1017"/>
    <lineage>
        <taxon>Bacteria</taxon>
        <taxon>Pseudomonadati</taxon>
        <taxon>Bacteroidota</taxon>
        <taxon>Flavobacteriia</taxon>
        <taxon>Flavobacteriales</taxon>
        <taxon>Flavobacteriaceae</taxon>
        <taxon>Capnocytophaga</taxon>
    </lineage>
</organism>
<keyword evidence="1" id="KW-1133">Transmembrane helix</keyword>
<dbReference type="KEGG" id="cgh:CGC50_05485"/>
<reference evidence="3" key="1">
    <citation type="submission" date="2017-06" db="EMBL/GenBank/DDBJ databases">
        <title>Capnocytophaga spp. assemblies.</title>
        <authorList>
            <person name="Gulvik C.A."/>
        </authorList>
    </citation>
    <scope>NUCLEOTIDE SEQUENCE [LARGE SCALE GENOMIC DNA]</scope>
    <source>
        <strain evidence="3">H1496</strain>
    </source>
</reference>
<keyword evidence="1" id="KW-0472">Membrane</keyword>
<dbReference type="AlphaFoldDB" id="A0A250FRM4"/>
<feature type="transmembrane region" description="Helical" evidence="1">
    <location>
        <begin position="125"/>
        <end position="143"/>
    </location>
</feature>
<sequence length="146" mass="16746">MIRFYTIHHCRYCLESLAIKYTRKDTAFRTELSQGLSAISCVYYKTYTSFKGAKIQIYFYNKKLFLSFLSQGRFGMGAIENMGEFGIGAICNMGKFVIGVICNMGELQCGRFANLPYNVRKRTHTMPVMLFCVFTCIFVNILITPV</sequence>
<evidence type="ECO:0000256" key="1">
    <source>
        <dbReference type="SAM" id="Phobius"/>
    </source>
</evidence>
<gene>
    <name evidence="2" type="ORF">CGC50_05485</name>
</gene>
<evidence type="ECO:0000313" key="3">
    <source>
        <dbReference type="Proteomes" id="UP000217250"/>
    </source>
</evidence>
<proteinExistence type="predicted"/>
<accession>A0A250FRM4</accession>
<keyword evidence="1" id="KW-0812">Transmembrane</keyword>
<dbReference type="EMBL" id="CP022386">
    <property type="protein sequence ID" value="ATA86666.1"/>
    <property type="molecule type" value="Genomic_DNA"/>
</dbReference>
<evidence type="ECO:0000313" key="2">
    <source>
        <dbReference type="EMBL" id="ATA86666.1"/>
    </source>
</evidence>
<name>A0A250FRM4_9FLAO</name>
<dbReference type="Proteomes" id="UP000217250">
    <property type="component" value="Chromosome"/>
</dbReference>
<protein>
    <submittedName>
        <fullName evidence="2">Uncharacterized protein</fullName>
    </submittedName>
</protein>